<evidence type="ECO:0000313" key="10">
    <source>
        <dbReference type="Proteomes" id="UP000248857"/>
    </source>
</evidence>
<dbReference type="PANTHER" id="PTHR13604">
    <property type="entry name" value="DC12-RELATED"/>
    <property type="match status" value="1"/>
</dbReference>
<keyword evidence="4 8" id="KW-0378">Hydrolase</keyword>
<dbReference type="GO" id="GO:0106300">
    <property type="term" value="P:protein-DNA covalent cross-linking repair"/>
    <property type="evidence" value="ECO:0007669"/>
    <property type="project" value="InterPro"/>
</dbReference>
<protein>
    <recommendedName>
        <fullName evidence="8">Abasic site processing protein</fullName>
        <ecNumber evidence="8">3.4.-.-</ecNumber>
    </recommendedName>
</protein>
<dbReference type="Proteomes" id="UP000248857">
    <property type="component" value="Unassembled WGS sequence"/>
</dbReference>
<gene>
    <name evidence="9" type="primary">yedK_1</name>
    <name evidence="9" type="ORF">C1752_01024</name>
</gene>
<dbReference type="InterPro" id="IPR003738">
    <property type="entry name" value="SRAP"/>
</dbReference>
<dbReference type="GO" id="GO:0006508">
    <property type="term" value="P:proteolysis"/>
    <property type="evidence" value="ECO:0007669"/>
    <property type="project" value="UniProtKB-KW"/>
</dbReference>
<name>A0A2W1JN57_9CYAN</name>
<dbReference type="Pfam" id="PF02586">
    <property type="entry name" value="SRAP"/>
    <property type="match status" value="1"/>
</dbReference>
<dbReference type="GO" id="GO:0016829">
    <property type="term" value="F:lyase activity"/>
    <property type="evidence" value="ECO:0007669"/>
    <property type="project" value="UniProtKB-KW"/>
</dbReference>
<sequence length="213" mass="24570">MCGRFTLTQPDAIASTFNVTLDRIPPPRYNIAPTQPLGVIVNQSGQHFRLMSWGLIPSWTRDPNATHRMINARLETAHEKPSFRTAFRHRRCLIPADGFYEWKQIDNQKQPFYCQLQNQPLFAFAGLWDTWQEIETCTILTTAANADMQPIHHRMPVIINPDFYEQWLDPWAQQNQQIHDLLDAMPGQNLEVFPVSTQVNNAAFDGPECLQPL</sequence>
<keyword evidence="10" id="KW-1185">Reference proteome</keyword>
<dbReference type="EMBL" id="PQWO01000002">
    <property type="protein sequence ID" value="PZD74770.1"/>
    <property type="molecule type" value="Genomic_DNA"/>
</dbReference>
<dbReference type="PANTHER" id="PTHR13604:SF0">
    <property type="entry name" value="ABASIC SITE PROCESSING PROTEIN HMCES"/>
    <property type="match status" value="1"/>
</dbReference>
<comment type="caution">
    <text evidence="9">The sequence shown here is derived from an EMBL/GenBank/DDBJ whole genome shotgun (WGS) entry which is preliminary data.</text>
</comment>
<dbReference type="OrthoDB" id="9782620at2"/>
<keyword evidence="6" id="KW-0238">DNA-binding</keyword>
<evidence type="ECO:0000256" key="2">
    <source>
        <dbReference type="ARBA" id="ARBA00022670"/>
    </source>
</evidence>
<evidence type="ECO:0000256" key="5">
    <source>
        <dbReference type="ARBA" id="ARBA00023124"/>
    </source>
</evidence>
<dbReference type="AlphaFoldDB" id="A0A2W1JN57"/>
<dbReference type="RefSeq" id="WP_110984969.1">
    <property type="nucleotide sequence ID" value="NZ_CAWNWM010000002.1"/>
</dbReference>
<keyword evidence="5" id="KW-0190">Covalent protein-DNA linkage</keyword>
<evidence type="ECO:0000256" key="7">
    <source>
        <dbReference type="ARBA" id="ARBA00023239"/>
    </source>
</evidence>
<keyword evidence="2 8" id="KW-0645">Protease</keyword>
<evidence type="ECO:0000256" key="3">
    <source>
        <dbReference type="ARBA" id="ARBA00022763"/>
    </source>
</evidence>
<evidence type="ECO:0000256" key="6">
    <source>
        <dbReference type="ARBA" id="ARBA00023125"/>
    </source>
</evidence>
<accession>A0A2W1JN57</accession>
<dbReference type="Gene3D" id="3.90.1680.10">
    <property type="entry name" value="SOS response associated peptidase-like"/>
    <property type="match status" value="1"/>
</dbReference>
<evidence type="ECO:0000256" key="8">
    <source>
        <dbReference type="RuleBase" id="RU364100"/>
    </source>
</evidence>
<dbReference type="EC" id="3.4.-.-" evidence="8"/>
<keyword evidence="3" id="KW-0227">DNA damage</keyword>
<comment type="similarity">
    <text evidence="1 8">Belongs to the SOS response-associated peptidase family.</text>
</comment>
<dbReference type="GO" id="GO:0003697">
    <property type="term" value="F:single-stranded DNA binding"/>
    <property type="evidence" value="ECO:0007669"/>
    <property type="project" value="InterPro"/>
</dbReference>
<dbReference type="GO" id="GO:0008233">
    <property type="term" value="F:peptidase activity"/>
    <property type="evidence" value="ECO:0007669"/>
    <property type="project" value="UniProtKB-KW"/>
</dbReference>
<proteinExistence type="inferred from homology"/>
<dbReference type="InterPro" id="IPR036590">
    <property type="entry name" value="SRAP-like"/>
</dbReference>
<dbReference type="SUPFAM" id="SSF143081">
    <property type="entry name" value="BB1717-like"/>
    <property type="match status" value="1"/>
</dbReference>
<evidence type="ECO:0000256" key="4">
    <source>
        <dbReference type="ARBA" id="ARBA00022801"/>
    </source>
</evidence>
<keyword evidence="7" id="KW-0456">Lyase</keyword>
<organism evidence="9 10">
    <name type="scientific">Acaryochloris thomasi RCC1774</name>
    <dbReference type="NCBI Taxonomy" id="1764569"/>
    <lineage>
        <taxon>Bacteria</taxon>
        <taxon>Bacillati</taxon>
        <taxon>Cyanobacteriota</taxon>
        <taxon>Cyanophyceae</taxon>
        <taxon>Acaryochloridales</taxon>
        <taxon>Acaryochloridaceae</taxon>
        <taxon>Acaryochloris</taxon>
        <taxon>Acaryochloris thomasi</taxon>
    </lineage>
</organism>
<evidence type="ECO:0000313" key="9">
    <source>
        <dbReference type="EMBL" id="PZD74770.1"/>
    </source>
</evidence>
<evidence type="ECO:0000256" key="1">
    <source>
        <dbReference type="ARBA" id="ARBA00008136"/>
    </source>
</evidence>
<reference evidence="9 10" key="1">
    <citation type="journal article" date="2018" name="Sci. Rep.">
        <title>A novel species of the marine cyanobacterium Acaryochloris with a unique pigment content and lifestyle.</title>
        <authorList>
            <person name="Partensky F."/>
            <person name="Six C."/>
            <person name="Ratin M."/>
            <person name="Garczarek L."/>
            <person name="Vaulot D."/>
            <person name="Probert I."/>
            <person name="Calteau A."/>
            <person name="Gourvil P."/>
            <person name="Marie D."/>
            <person name="Grebert T."/>
            <person name="Bouchier C."/>
            <person name="Le Panse S."/>
            <person name="Gachenot M."/>
            <person name="Rodriguez F."/>
            <person name="Garrido J.L."/>
        </authorList>
    </citation>
    <scope>NUCLEOTIDE SEQUENCE [LARGE SCALE GENOMIC DNA]</scope>
    <source>
        <strain evidence="9 10">RCC1774</strain>
    </source>
</reference>